<keyword evidence="8 10" id="KW-0333">Golgi apparatus</keyword>
<evidence type="ECO:0000256" key="10">
    <source>
        <dbReference type="RuleBase" id="RU363063"/>
    </source>
</evidence>
<comment type="subcellular location">
    <subcellularLocation>
        <location evidence="1 10">Golgi apparatus membrane</location>
        <topology evidence="1 10">Single-pass type II membrane protein</topology>
    </subcellularLocation>
</comment>
<dbReference type="AlphaFoldDB" id="A0A8K0JMH6"/>
<keyword evidence="3 10" id="KW-0328">Glycosyltransferase</keyword>
<evidence type="ECO:0000313" key="12">
    <source>
        <dbReference type="EMBL" id="KAG7561849.1"/>
    </source>
</evidence>
<feature type="compositionally biased region" description="Basic and acidic residues" evidence="11">
    <location>
        <begin position="445"/>
        <end position="457"/>
    </location>
</feature>
<name>A0A8K0JMH6_9TREE</name>
<comment type="caution">
    <text evidence="12">The sequence shown here is derived from an EMBL/GenBank/DDBJ whole genome shotgun (WGS) entry which is preliminary data.</text>
</comment>
<dbReference type="PANTHER" id="PTHR11214">
    <property type="entry name" value="BETA-1,3-N-ACETYLGLUCOSAMINYLTRANSFERASE"/>
    <property type="match status" value="1"/>
</dbReference>
<evidence type="ECO:0000256" key="8">
    <source>
        <dbReference type="ARBA" id="ARBA00023034"/>
    </source>
</evidence>
<evidence type="ECO:0000256" key="3">
    <source>
        <dbReference type="ARBA" id="ARBA00022676"/>
    </source>
</evidence>
<dbReference type="InterPro" id="IPR002659">
    <property type="entry name" value="Glyco_trans_31"/>
</dbReference>
<keyword evidence="9" id="KW-0472">Membrane</keyword>
<sequence>MTRLRLRLHALSTSVPFRYFRNSSFIPKRKRSITYLLLLLLISFLIFLPGTLNSLFNHLHLPTHLRLPTSPLDPQASAAFSLTKPRLDQSGEEVPDESEGQQEVEIQRSFEEPDFSLLSGKQPHEVGCDVPIVWDPSVSNVSDSSSSSSTSISTPNSNNDNNTGVLVFLGVFSAAQSSDKSPSEMRRRRDLYRQIYFPQFPKNLVTAKFILGLPPGGAGKDKFRNPAAAVSRARVLRGLEEEREEFGDMVILDMEDNIDSGKTHKYFQWVAKEYAGEGQVKGRPRFVVSSDLQTLLVMPNLISAFRKLDCSTNVYWGTSAGRSQYFGDYFRGLAYAMSWPLISWIGQADMPMAHITKIEDARTGQWLRHLDPAEDPITRIDYGWTMGDWNQLDVGLETVALHWCKWDDWVVEQQEKIQKIWKDAGRPFRWDQGIESSVSVAKGKVTPEEARREHDRQIQAGWDVEGNLKGDAGDG</sequence>
<evidence type="ECO:0000256" key="4">
    <source>
        <dbReference type="ARBA" id="ARBA00022679"/>
    </source>
</evidence>
<feature type="compositionally biased region" description="Basic and acidic residues" evidence="11">
    <location>
        <begin position="466"/>
        <end position="475"/>
    </location>
</feature>
<dbReference type="EMBL" id="JABELV010000045">
    <property type="protein sequence ID" value="KAG7561849.1"/>
    <property type="molecule type" value="Genomic_DNA"/>
</dbReference>
<gene>
    <name evidence="12" type="ORF">FFLO_02750</name>
</gene>
<protein>
    <recommendedName>
        <fullName evidence="10">Hexosyltransferase</fullName>
        <ecNumber evidence="10">2.4.1.-</ecNumber>
    </recommendedName>
</protein>
<evidence type="ECO:0000256" key="6">
    <source>
        <dbReference type="ARBA" id="ARBA00022968"/>
    </source>
</evidence>
<keyword evidence="13" id="KW-1185">Reference proteome</keyword>
<evidence type="ECO:0000256" key="7">
    <source>
        <dbReference type="ARBA" id="ARBA00022989"/>
    </source>
</evidence>
<evidence type="ECO:0000256" key="9">
    <source>
        <dbReference type="ARBA" id="ARBA00023136"/>
    </source>
</evidence>
<keyword evidence="7" id="KW-1133">Transmembrane helix</keyword>
<evidence type="ECO:0000256" key="2">
    <source>
        <dbReference type="ARBA" id="ARBA00008661"/>
    </source>
</evidence>
<dbReference type="GO" id="GO:0051072">
    <property type="term" value="P:4,6-pyruvylated galactose residue biosynthetic process"/>
    <property type="evidence" value="ECO:0007669"/>
    <property type="project" value="TreeGrafter"/>
</dbReference>
<evidence type="ECO:0000256" key="5">
    <source>
        <dbReference type="ARBA" id="ARBA00022692"/>
    </source>
</evidence>
<evidence type="ECO:0000256" key="11">
    <source>
        <dbReference type="SAM" id="MobiDB-lite"/>
    </source>
</evidence>
<dbReference type="GO" id="GO:0000139">
    <property type="term" value="C:Golgi membrane"/>
    <property type="evidence" value="ECO:0007669"/>
    <property type="project" value="UniProtKB-SubCell"/>
</dbReference>
<dbReference type="GO" id="GO:0016758">
    <property type="term" value="F:hexosyltransferase activity"/>
    <property type="evidence" value="ECO:0007669"/>
    <property type="project" value="InterPro"/>
</dbReference>
<evidence type="ECO:0000256" key="1">
    <source>
        <dbReference type="ARBA" id="ARBA00004323"/>
    </source>
</evidence>
<keyword evidence="6" id="KW-0735">Signal-anchor</keyword>
<reference evidence="12" key="1">
    <citation type="submission" date="2020-04" db="EMBL/GenBank/DDBJ databases">
        <title>Analysis of mating type loci in Filobasidium floriforme.</title>
        <authorList>
            <person name="Nowrousian M."/>
        </authorList>
    </citation>
    <scope>NUCLEOTIDE SEQUENCE</scope>
    <source>
        <strain evidence="12">CBS 6242</strain>
    </source>
</reference>
<keyword evidence="5" id="KW-0812">Transmembrane</keyword>
<dbReference type="Proteomes" id="UP000812966">
    <property type="component" value="Unassembled WGS sequence"/>
</dbReference>
<evidence type="ECO:0000313" key="13">
    <source>
        <dbReference type="Proteomes" id="UP000812966"/>
    </source>
</evidence>
<dbReference type="PANTHER" id="PTHR11214:SF351">
    <property type="entry name" value="BETA-1,3-GALACTOSYLTRANSFERASE PVG3"/>
    <property type="match status" value="1"/>
</dbReference>
<organism evidence="12 13">
    <name type="scientific">Filobasidium floriforme</name>
    <dbReference type="NCBI Taxonomy" id="5210"/>
    <lineage>
        <taxon>Eukaryota</taxon>
        <taxon>Fungi</taxon>
        <taxon>Dikarya</taxon>
        <taxon>Basidiomycota</taxon>
        <taxon>Agaricomycotina</taxon>
        <taxon>Tremellomycetes</taxon>
        <taxon>Filobasidiales</taxon>
        <taxon>Filobasidiaceae</taxon>
        <taxon>Filobasidium</taxon>
    </lineage>
</organism>
<keyword evidence="4" id="KW-0808">Transferase</keyword>
<accession>A0A8K0JMH6</accession>
<dbReference type="EC" id="2.4.1.-" evidence="10"/>
<feature type="region of interest" description="Disordered" evidence="11">
    <location>
        <begin position="440"/>
        <end position="475"/>
    </location>
</feature>
<proteinExistence type="inferred from homology"/>
<comment type="similarity">
    <text evidence="2 10">Belongs to the glycosyltransferase 31 family.</text>
</comment>